<reference evidence="2 3" key="1">
    <citation type="submission" date="2024-01" db="EMBL/GenBank/DDBJ databases">
        <title>A draft genome for the cacao thread blight pathogen Marasmiellus scandens.</title>
        <authorList>
            <person name="Baruah I.K."/>
            <person name="Leung J."/>
            <person name="Bukari Y."/>
            <person name="Amoako-Attah I."/>
            <person name="Meinhardt L.W."/>
            <person name="Bailey B.A."/>
            <person name="Cohen S.P."/>
        </authorList>
    </citation>
    <scope>NUCLEOTIDE SEQUENCE [LARGE SCALE GENOMIC DNA]</scope>
    <source>
        <strain evidence="2 3">GH-19</strain>
    </source>
</reference>
<evidence type="ECO:0000313" key="3">
    <source>
        <dbReference type="Proteomes" id="UP001498398"/>
    </source>
</evidence>
<sequence length="517" mass="59044">MSMNEAGEMGDEDSELVETLGLTSLEGPPSRSSDSESEDYVRTSYPRVPYEPLLRRESPKAKLVESDLRDKASFVSDALSPFESLPEELLSAIAENSFMKGESNHITVSTHVSTCRRVQDRRDLNPLYHLSMVNKRFRRIFLPWLFRTVRFFLHCSSYGIPHSNCSYGDEIHPDEVTELRKALDRNRSIATFIKTVTFVGGNMRQSRQLFLPFVFDILHLCPQLRRMILQYDFKFGGWADQVELLEAVNNHSSADFRVVYPNLNSYPGHRLPLHLPSPSVSLSRVILLSPSLSDFRNEAAAPYLQSLMERGMQVESITFPPSIFASLGLWRQLTYPGLRHVGGWRISEACKWPELQDFILRHPFLDSVLIAGITEDSIPRLAEVPWARFATNISAECSLNSMVAFRSKDYWTVIHIRMTLLHEVSLHEERNVNELETGSRPQICSLFEKTRTTLKELSRVLPTDLRSLTLRCEHPGSIPKFRAVVSEENQREISSLLNRTSLKISISSCNDFASRGY</sequence>
<evidence type="ECO:0000256" key="1">
    <source>
        <dbReference type="SAM" id="MobiDB-lite"/>
    </source>
</evidence>
<protein>
    <recommendedName>
        <fullName evidence="4">F-box domain-containing protein</fullName>
    </recommendedName>
</protein>
<keyword evidence="3" id="KW-1185">Reference proteome</keyword>
<organism evidence="2 3">
    <name type="scientific">Marasmiellus scandens</name>
    <dbReference type="NCBI Taxonomy" id="2682957"/>
    <lineage>
        <taxon>Eukaryota</taxon>
        <taxon>Fungi</taxon>
        <taxon>Dikarya</taxon>
        <taxon>Basidiomycota</taxon>
        <taxon>Agaricomycotina</taxon>
        <taxon>Agaricomycetes</taxon>
        <taxon>Agaricomycetidae</taxon>
        <taxon>Agaricales</taxon>
        <taxon>Marasmiineae</taxon>
        <taxon>Omphalotaceae</taxon>
        <taxon>Marasmiellus</taxon>
    </lineage>
</organism>
<evidence type="ECO:0008006" key="4">
    <source>
        <dbReference type="Google" id="ProtNLM"/>
    </source>
</evidence>
<accession>A0ABR1JMY3</accession>
<evidence type="ECO:0000313" key="2">
    <source>
        <dbReference type="EMBL" id="KAK7462953.1"/>
    </source>
</evidence>
<name>A0ABR1JMY3_9AGAR</name>
<comment type="caution">
    <text evidence="2">The sequence shown here is derived from an EMBL/GenBank/DDBJ whole genome shotgun (WGS) entry which is preliminary data.</text>
</comment>
<feature type="region of interest" description="Disordered" evidence="1">
    <location>
        <begin position="1"/>
        <end position="44"/>
    </location>
</feature>
<dbReference type="EMBL" id="JBANRG010000010">
    <property type="protein sequence ID" value="KAK7462953.1"/>
    <property type="molecule type" value="Genomic_DNA"/>
</dbReference>
<proteinExistence type="predicted"/>
<gene>
    <name evidence="2" type="ORF">VKT23_007534</name>
</gene>
<dbReference type="Proteomes" id="UP001498398">
    <property type="component" value="Unassembled WGS sequence"/>
</dbReference>